<dbReference type="AlphaFoldDB" id="A0A7W1XB65"/>
<dbReference type="RefSeq" id="WP_052154261.1">
    <property type="nucleotide sequence ID" value="NZ_JACEIP010000015.1"/>
</dbReference>
<gene>
    <name evidence="1" type="ORF">H1164_10855</name>
</gene>
<name>A0A7W1XB65_9BACL</name>
<sequence length="246" mass="28291">MIFYKSLASLGIGGATVDTRLEGSRFYPGETVKGEVFVRGGNSPQEVEDIYLYLVVTVNRNHKKIAHAMEKYRLSQSFTLQVGEHKRIPFQIRLPMETPMSTGSFPLYLKTGLDIKMAIDPTDLDRIEVFPTPLVQKLLKQMEDAGFILYHIHNEYAPDQKPFPFFQMFQFRPTGRYHGYVDNMNIIFNVSETGVEMDVEMIRSERILNSAFSWKFSDPDGTLTINSQKVQEDPLQKIDELLNQKP</sequence>
<dbReference type="Pfam" id="PF07070">
    <property type="entry name" value="Spo0M"/>
    <property type="match status" value="1"/>
</dbReference>
<dbReference type="PANTHER" id="PTHR40053:SF1">
    <property type="entry name" value="SPORULATION-CONTROL PROTEIN SPO0M"/>
    <property type="match status" value="1"/>
</dbReference>
<evidence type="ECO:0000313" key="2">
    <source>
        <dbReference type="Proteomes" id="UP000530514"/>
    </source>
</evidence>
<dbReference type="Proteomes" id="UP000530514">
    <property type="component" value="Unassembled WGS sequence"/>
</dbReference>
<organism evidence="1 2">
    <name type="scientific">Thermoactinomyces daqus</name>
    <dbReference type="NCBI Taxonomy" id="1329516"/>
    <lineage>
        <taxon>Bacteria</taxon>
        <taxon>Bacillati</taxon>
        <taxon>Bacillota</taxon>
        <taxon>Bacilli</taxon>
        <taxon>Bacillales</taxon>
        <taxon>Thermoactinomycetaceae</taxon>
        <taxon>Thermoactinomyces</taxon>
    </lineage>
</organism>
<evidence type="ECO:0000313" key="1">
    <source>
        <dbReference type="EMBL" id="MBA4543395.1"/>
    </source>
</evidence>
<proteinExistence type="predicted"/>
<comment type="caution">
    <text evidence="1">The sequence shown here is derived from an EMBL/GenBank/DDBJ whole genome shotgun (WGS) entry which is preliminary data.</text>
</comment>
<dbReference type="InterPro" id="IPR009776">
    <property type="entry name" value="Spore_0_M"/>
</dbReference>
<dbReference type="EMBL" id="JACEIP010000015">
    <property type="protein sequence ID" value="MBA4543395.1"/>
    <property type="molecule type" value="Genomic_DNA"/>
</dbReference>
<reference evidence="1 2" key="1">
    <citation type="submission" date="2020-07" db="EMBL/GenBank/DDBJ databases">
        <authorList>
            <person name="Feng H."/>
        </authorList>
    </citation>
    <scope>NUCLEOTIDE SEQUENCE [LARGE SCALE GENOMIC DNA]</scope>
    <source>
        <strain evidence="2">s-11</strain>
    </source>
</reference>
<dbReference type="OrthoDB" id="2987557at2"/>
<dbReference type="PANTHER" id="PTHR40053">
    <property type="entry name" value="SPORULATION-CONTROL PROTEIN SPO0M"/>
    <property type="match status" value="1"/>
</dbReference>
<accession>A0A7W1XB65</accession>
<protein>
    <submittedName>
        <fullName evidence="1">Sporulation protein</fullName>
    </submittedName>
</protein>
<keyword evidence="2" id="KW-1185">Reference proteome</keyword>